<evidence type="ECO:0000313" key="3">
    <source>
        <dbReference type="Proteomes" id="UP000741013"/>
    </source>
</evidence>
<name>A0ABS4PYH7_9PSEU</name>
<organism evidence="2 3">
    <name type="scientific">Amycolatopsis magusensis</name>
    <dbReference type="NCBI Taxonomy" id="882444"/>
    <lineage>
        <taxon>Bacteria</taxon>
        <taxon>Bacillati</taxon>
        <taxon>Actinomycetota</taxon>
        <taxon>Actinomycetes</taxon>
        <taxon>Pseudonocardiales</taxon>
        <taxon>Pseudonocardiaceae</taxon>
        <taxon>Amycolatopsis</taxon>
    </lineage>
</organism>
<dbReference type="RefSeq" id="WP_209667504.1">
    <property type="nucleotide sequence ID" value="NZ_JAGGMS010000001.1"/>
</dbReference>
<dbReference type="Pfam" id="PF13365">
    <property type="entry name" value="Trypsin_2"/>
    <property type="match status" value="1"/>
</dbReference>
<protein>
    <recommendedName>
        <fullName evidence="4">Trypsin-like peptidase domain-containing protein</fullName>
    </recommendedName>
</protein>
<gene>
    <name evidence="2" type="ORF">JOM49_006023</name>
</gene>
<evidence type="ECO:0000313" key="2">
    <source>
        <dbReference type="EMBL" id="MBP2184497.1"/>
    </source>
</evidence>
<proteinExistence type="predicted"/>
<dbReference type="EMBL" id="JAGGMS010000001">
    <property type="protein sequence ID" value="MBP2184497.1"/>
    <property type="molecule type" value="Genomic_DNA"/>
</dbReference>
<dbReference type="InterPro" id="IPR009003">
    <property type="entry name" value="Peptidase_S1_PA"/>
</dbReference>
<reference evidence="2 3" key="1">
    <citation type="submission" date="2021-03" db="EMBL/GenBank/DDBJ databases">
        <title>Sequencing the genomes of 1000 actinobacteria strains.</title>
        <authorList>
            <person name="Klenk H.-P."/>
        </authorList>
    </citation>
    <scope>NUCLEOTIDE SEQUENCE [LARGE SCALE GENOMIC DNA]</scope>
    <source>
        <strain evidence="2 3">DSM 45510</strain>
    </source>
</reference>
<dbReference type="Gene3D" id="2.40.10.120">
    <property type="match status" value="1"/>
</dbReference>
<dbReference type="Proteomes" id="UP000741013">
    <property type="component" value="Unassembled WGS sequence"/>
</dbReference>
<dbReference type="SMART" id="SM00567">
    <property type="entry name" value="EZ_HEAT"/>
    <property type="match status" value="4"/>
</dbReference>
<feature type="compositionally biased region" description="Polar residues" evidence="1">
    <location>
        <begin position="1189"/>
        <end position="1198"/>
    </location>
</feature>
<dbReference type="InterPro" id="IPR027417">
    <property type="entry name" value="P-loop_NTPase"/>
</dbReference>
<dbReference type="PANTHER" id="PTHR46844:SF1">
    <property type="entry name" value="SLR5058 PROTEIN"/>
    <property type="match status" value="1"/>
</dbReference>
<sequence>MHGSRTPLEEALRAATVPLVSGKKAGTGFFVTTDLVLTSAHVLNDPAGPVTAPSGHRFEVLPDTYFPGTGGLVLLRSLDERSSAPVQLGEPAEPGDQLLTYGYPDDHYRSGDSALLELEGYSERDDGTVLLRTARGRVRPGNSGGPALNWRTGAVCGVVQRRDSRHGETARLVPASTIFECYPFLRVLSVPWLDLLDDGQLAALGVAYPGPLMRRYLRAAAVAGDEHPYAAVLDATPPLSKVYLRQHAGDGTGQLAFADDLVRDRLDVQVTGDPGAGKSSLVRHLTAVEANRWLSGERGAFVPVPVPATALQAAGGLPDQLARGVTGMLDLDLDHATLAALFSRPPMPGVPWLLLVDGVDEVLNLQERSMTLNRVDRHRVSGHRILVTSRPLSATDAQRGSSNGRYPYFEISPFDSAQFRAFTEAWFTELGVEDPGTAAARFVDRIHRSKLAELAKVPLTATMMCVLHARDPDQDVPVSRAELYDRFVALLARRRGVVGVHELVSQWIGRGTRKAESTTEDLLDHLHAVLAKLAHDNLLHRVTGPLPERAAAVFADRGVHRPESVPVDEWTNVLREVLRSCGLLVEKPAGFSFIHQTMEEYLAAGHLAEDQPSPVRQLQPRDDWLSPELEIHLFLAARLLRDGVDIDRVLLRMLKRRNRRANLGFVLELERQGVRLTDKVRRQLRQVLVTQIGDESITHAEWRAACEALRNIDEPHAAEVLRTLATSRATFQRRLRASTFLLGLRPETGLSVLEEISGDPRLSGADRLLAARALVDADAARGVRSLVRLAEELAGTDLGLEVARAVADLDEDRGLGLLSRAASTRSKGSVRLTAARSLATLDTARGLSALTVLVRDQRASQADRLAAAVAMEDCAAGASFPFLSELALDPAIEASIRIAAAGKLAGWGQLHGLESLVRIAFDRTVAVQKRLEATAKLAEVSPQHGHEVRMQLTADPTVGEQRLDLAEITGPIDPAGTARTLARLADEEQAEGVVRLHAASTALDFVPAEGLAALERLARAKVETKVRLEAAGIVAEEDFARGGPLLRELAENQLVDFSSRVVAAEQLYEHDSEQGRAALNVLGNTPGLDAALRLRLGERILGFDKALGVSLISSVAQHGAGALRLDALAKLHSLRPVEALELYEDFIKNRHVSSDLRQRALQRLTPAQRAKIEKSIARQEPKPSRRQQMKNYQAQSQNRKLEPEERVTAAESMAQLDSAKGRAALEALAEDDRMSKAARRRAEKSLRRLR</sequence>
<keyword evidence="3" id="KW-1185">Reference proteome</keyword>
<feature type="compositionally biased region" description="Basic and acidic residues" evidence="1">
    <location>
        <begin position="1170"/>
        <end position="1183"/>
    </location>
</feature>
<evidence type="ECO:0000256" key="1">
    <source>
        <dbReference type="SAM" id="MobiDB-lite"/>
    </source>
</evidence>
<accession>A0ABS4PYH7</accession>
<dbReference type="SUPFAM" id="SSF50494">
    <property type="entry name" value="Trypsin-like serine proteases"/>
    <property type="match status" value="1"/>
</dbReference>
<feature type="region of interest" description="Disordered" evidence="1">
    <location>
        <begin position="1167"/>
        <end position="1250"/>
    </location>
</feature>
<dbReference type="SUPFAM" id="SSF52540">
    <property type="entry name" value="P-loop containing nucleoside triphosphate hydrolases"/>
    <property type="match status" value="1"/>
</dbReference>
<comment type="caution">
    <text evidence="2">The sequence shown here is derived from an EMBL/GenBank/DDBJ whole genome shotgun (WGS) entry which is preliminary data.</text>
</comment>
<evidence type="ECO:0008006" key="4">
    <source>
        <dbReference type="Google" id="ProtNLM"/>
    </source>
</evidence>
<dbReference type="PANTHER" id="PTHR46844">
    <property type="entry name" value="SLR5058 PROTEIN"/>
    <property type="match status" value="1"/>
</dbReference>
<dbReference type="Gene3D" id="3.40.50.300">
    <property type="entry name" value="P-loop containing nucleotide triphosphate hydrolases"/>
    <property type="match status" value="1"/>
</dbReference>
<dbReference type="InterPro" id="IPR004155">
    <property type="entry name" value="PBS_lyase_HEAT"/>
</dbReference>
<feature type="compositionally biased region" description="Basic and acidic residues" evidence="1">
    <location>
        <begin position="1199"/>
        <end position="1208"/>
    </location>
</feature>